<reference evidence="1 2" key="1">
    <citation type="journal article" date="2019" name="Int. J. Syst. Evol. Microbiol.">
        <title>Capsulimonas corticalis gen. nov., sp. nov., an aerobic capsulated bacterium, of a novel bacterial order, Capsulimonadales ord. nov., of the class Armatimonadia of the phylum Armatimonadetes.</title>
        <authorList>
            <person name="Li J."/>
            <person name="Kudo C."/>
            <person name="Tonouchi A."/>
        </authorList>
    </citation>
    <scope>NUCLEOTIDE SEQUENCE [LARGE SCALE GENOMIC DNA]</scope>
    <source>
        <strain evidence="1 2">AX-7</strain>
    </source>
</reference>
<protein>
    <submittedName>
        <fullName evidence="1">Uncharacterized protein</fullName>
    </submittedName>
</protein>
<keyword evidence="2" id="KW-1185">Reference proteome</keyword>
<dbReference type="KEGG" id="ccot:CCAX7_14360"/>
<sequence length="98" mass="10138">MNLNNVFADAKAQAAAYVQAQLLINPKFSQETLTSGLIHQGDKFIALAAAKARISPFIVALILPLANAWLSTQANSIYAGVVAKLAQAAPADTTAAAS</sequence>
<accession>A0A402D759</accession>
<dbReference type="Proteomes" id="UP000287394">
    <property type="component" value="Chromosome"/>
</dbReference>
<dbReference type="AlphaFoldDB" id="A0A402D759"/>
<name>A0A402D759_9BACT</name>
<evidence type="ECO:0000313" key="2">
    <source>
        <dbReference type="Proteomes" id="UP000287394"/>
    </source>
</evidence>
<organism evidence="1 2">
    <name type="scientific">Capsulimonas corticalis</name>
    <dbReference type="NCBI Taxonomy" id="2219043"/>
    <lineage>
        <taxon>Bacteria</taxon>
        <taxon>Bacillati</taxon>
        <taxon>Armatimonadota</taxon>
        <taxon>Armatimonadia</taxon>
        <taxon>Capsulimonadales</taxon>
        <taxon>Capsulimonadaceae</taxon>
        <taxon>Capsulimonas</taxon>
    </lineage>
</organism>
<dbReference type="EMBL" id="AP025739">
    <property type="protein sequence ID" value="BDI29385.1"/>
    <property type="molecule type" value="Genomic_DNA"/>
</dbReference>
<evidence type="ECO:0000313" key="1">
    <source>
        <dbReference type="EMBL" id="BDI29385.1"/>
    </source>
</evidence>
<gene>
    <name evidence="1" type="ORF">CCAX7_14360</name>
</gene>
<dbReference type="RefSeq" id="WP_119325261.1">
    <property type="nucleotide sequence ID" value="NZ_AP025739.1"/>
</dbReference>
<proteinExistence type="predicted"/>